<reference evidence="1" key="1">
    <citation type="submission" date="2018-05" db="EMBL/GenBank/DDBJ databases">
        <authorList>
            <person name="Lanie J.A."/>
            <person name="Ng W.-L."/>
            <person name="Kazmierczak K.M."/>
            <person name="Andrzejewski T.M."/>
            <person name="Davidsen T.M."/>
            <person name="Wayne K.J."/>
            <person name="Tettelin H."/>
            <person name="Glass J.I."/>
            <person name="Rusch D."/>
            <person name="Podicherti R."/>
            <person name="Tsui H.-C.T."/>
            <person name="Winkler M.E."/>
        </authorList>
    </citation>
    <scope>NUCLEOTIDE SEQUENCE</scope>
</reference>
<evidence type="ECO:0008006" key="2">
    <source>
        <dbReference type="Google" id="ProtNLM"/>
    </source>
</evidence>
<proteinExistence type="predicted"/>
<protein>
    <recommendedName>
        <fullName evidence="2">ABM domain-containing protein</fullName>
    </recommendedName>
</protein>
<organism evidence="1">
    <name type="scientific">marine metagenome</name>
    <dbReference type="NCBI Taxonomy" id="408172"/>
    <lineage>
        <taxon>unclassified sequences</taxon>
        <taxon>metagenomes</taxon>
        <taxon>ecological metagenomes</taxon>
    </lineage>
</organism>
<dbReference type="EMBL" id="UINC01002802">
    <property type="protein sequence ID" value="SVA00445.1"/>
    <property type="molecule type" value="Genomic_DNA"/>
</dbReference>
<accession>A0A381S8M7</accession>
<gene>
    <name evidence="1" type="ORF">METZ01_LOCUS53299</name>
</gene>
<sequence>MSFRVTDVNFDPSRRDEFLAFADSQREKIQAVSGIQSVDVIEVAEGQSVIIARYDSEDSAVAATETVQEILGGMAEFMTAPPNRKGGPIMWAM</sequence>
<evidence type="ECO:0000313" key="1">
    <source>
        <dbReference type="EMBL" id="SVA00445.1"/>
    </source>
</evidence>
<dbReference type="AlphaFoldDB" id="A0A381S8M7"/>
<name>A0A381S8M7_9ZZZZ</name>